<dbReference type="EMBL" id="DTKL01000074">
    <property type="protein sequence ID" value="HGY95406.1"/>
    <property type="molecule type" value="Genomic_DNA"/>
</dbReference>
<organism evidence="7">
    <name type="scientific">Acidobacterium capsulatum</name>
    <dbReference type="NCBI Taxonomy" id="33075"/>
    <lineage>
        <taxon>Bacteria</taxon>
        <taxon>Pseudomonadati</taxon>
        <taxon>Acidobacteriota</taxon>
        <taxon>Terriglobia</taxon>
        <taxon>Terriglobales</taxon>
        <taxon>Acidobacteriaceae</taxon>
        <taxon>Acidobacterium</taxon>
    </lineage>
</organism>
<dbReference type="AlphaFoldDB" id="A0A7V4XUV9"/>
<keyword evidence="5 6" id="KW-0472">Membrane</keyword>
<dbReference type="PANTHER" id="PTHR30561:SF9">
    <property type="entry name" value="4-AMINO-4-DEOXY-L-ARABINOSE-PHOSPHOUNDECAPRENOL FLIPPASE SUBUNIT ARNF-RELATED"/>
    <property type="match status" value="1"/>
</dbReference>
<dbReference type="Gene3D" id="1.10.3730.20">
    <property type="match status" value="1"/>
</dbReference>
<reference evidence="7" key="1">
    <citation type="journal article" date="2020" name="mSystems">
        <title>Genome- and Community-Level Interaction Insights into Carbon Utilization and Element Cycling Functions of Hydrothermarchaeota in Hydrothermal Sediment.</title>
        <authorList>
            <person name="Zhou Z."/>
            <person name="Liu Y."/>
            <person name="Xu W."/>
            <person name="Pan J."/>
            <person name="Luo Z.H."/>
            <person name="Li M."/>
        </authorList>
    </citation>
    <scope>NUCLEOTIDE SEQUENCE [LARGE SCALE GENOMIC DNA]</scope>
    <source>
        <strain evidence="7">SpSt-855</strain>
    </source>
</reference>
<feature type="transmembrane region" description="Helical" evidence="6">
    <location>
        <begin position="97"/>
        <end position="117"/>
    </location>
</feature>
<dbReference type="GO" id="GO:0022857">
    <property type="term" value="F:transmembrane transporter activity"/>
    <property type="evidence" value="ECO:0007669"/>
    <property type="project" value="InterPro"/>
</dbReference>
<dbReference type="InterPro" id="IPR000390">
    <property type="entry name" value="Small_drug/metabolite_transptr"/>
</dbReference>
<evidence type="ECO:0000313" key="7">
    <source>
        <dbReference type="EMBL" id="HGY95406.1"/>
    </source>
</evidence>
<evidence type="ECO:0000256" key="1">
    <source>
        <dbReference type="ARBA" id="ARBA00004651"/>
    </source>
</evidence>
<evidence type="ECO:0000256" key="6">
    <source>
        <dbReference type="SAM" id="Phobius"/>
    </source>
</evidence>
<protein>
    <submittedName>
        <fullName evidence="7">EamA family transporter</fullName>
    </submittedName>
</protein>
<keyword evidence="3 6" id="KW-0812">Transmembrane</keyword>
<evidence type="ECO:0000256" key="5">
    <source>
        <dbReference type="ARBA" id="ARBA00023136"/>
    </source>
</evidence>
<dbReference type="SUPFAM" id="SSF103481">
    <property type="entry name" value="Multidrug resistance efflux transporter EmrE"/>
    <property type="match status" value="1"/>
</dbReference>
<feature type="transmembrane region" description="Helical" evidence="6">
    <location>
        <begin position="123"/>
        <end position="140"/>
    </location>
</feature>
<dbReference type="InterPro" id="IPR037185">
    <property type="entry name" value="EmrE-like"/>
</dbReference>
<comment type="subcellular location">
    <subcellularLocation>
        <location evidence="1">Cell membrane</location>
        <topology evidence="1">Multi-pass membrane protein</topology>
    </subcellularLocation>
</comment>
<name>A0A7V4XUV9_9BACT</name>
<keyword evidence="2" id="KW-1003">Cell membrane</keyword>
<feature type="transmembrane region" description="Helical" evidence="6">
    <location>
        <begin position="72"/>
        <end position="90"/>
    </location>
</feature>
<accession>A0A7V4XUV9</accession>
<dbReference type="PANTHER" id="PTHR30561">
    <property type="entry name" value="SMR FAMILY PROTON-DEPENDENT DRUG EFFLUX TRANSPORTER SUGE"/>
    <property type="match status" value="1"/>
</dbReference>
<sequence>MATERVPNPGQAQSAHPALPFKTYLMLLVTIVAMPFGNVMLGMGMKHAGTLSIWPLNMLWLTALHIFSTPAIWIGVAALIGWFISYALVLSWADYSFVQPATSLGYGVTALLSWLILREYVSPIEWTGIAIICLGVFVVGRTNLKTTAHPAAATEIAEQA</sequence>
<dbReference type="GO" id="GO:0005886">
    <property type="term" value="C:plasma membrane"/>
    <property type="evidence" value="ECO:0007669"/>
    <property type="project" value="UniProtKB-SubCell"/>
</dbReference>
<evidence type="ECO:0000256" key="3">
    <source>
        <dbReference type="ARBA" id="ARBA00022692"/>
    </source>
</evidence>
<gene>
    <name evidence="7" type="ORF">ENW50_12090</name>
</gene>
<comment type="caution">
    <text evidence="7">The sequence shown here is derived from an EMBL/GenBank/DDBJ whole genome shotgun (WGS) entry which is preliminary data.</text>
</comment>
<proteinExistence type="predicted"/>
<feature type="transmembrane region" description="Helical" evidence="6">
    <location>
        <begin position="23"/>
        <end position="41"/>
    </location>
</feature>
<evidence type="ECO:0000256" key="2">
    <source>
        <dbReference type="ARBA" id="ARBA00022475"/>
    </source>
</evidence>
<keyword evidence="4 6" id="KW-1133">Transmembrane helix</keyword>
<evidence type="ECO:0000256" key="4">
    <source>
        <dbReference type="ARBA" id="ARBA00022989"/>
    </source>
</evidence>